<dbReference type="RefSeq" id="WP_149495707.1">
    <property type="nucleotide sequence ID" value="NZ_JASZZN010000023.1"/>
</dbReference>
<evidence type="ECO:0000256" key="3">
    <source>
        <dbReference type="ARBA" id="ARBA00018569"/>
    </source>
</evidence>
<evidence type="ECO:0000313" key="8">
    <source>
        <dbReference type="Proteomes" id="UP001239462"/>
    </source>
</evidence>
<dbReference type="Pfam" id="PF01370">
    <property type="entry name" value="Epimerase"/>
    <property type="match status" value="1"/>
</dbReference>
<evidence type="ECO:0000256" key="1">
    <source>
        <dbReference type="ARBA" id="ARBA00004947"/>
    </source>
</evidence>
<dbReference type="CDD" id="cd08946">
    <property type="entry name" value="SDR_e"/>
    <property type="match status" value="1"/>
</dbReference>
<gene>
    <name evidence="7" type="ORF">QTN89_24265</name>
</gene>
<reference evidence="7 8" key="1">
    <citation type="submission" date="2023-06" db="EMBL/GenBank/DDBJ databases">
        <title>Roseiconus lacunae JC819 isolated from Gulf of Mannar region, Tamil Nadu.</title>
        <authorList>
            <person name="Pk S."/>
            <person name="Ch S."/>
            <person name="Ch V.R."/>
        </authorList>
    </citation>
    <scope>NUCLEOTIDE SEQUENCE [LARGE SCALE GENOMIC DNA]</scope>
    <source>
        <strain evidence="7 8">JC819</strain>
    </source>
</reference>
<keyword evidence="8" id="KW-1185">Reference proteome</keyword>
<dbReference type="SUPFAM" id="SSF51735">
    <property type="entry name" value="NAD(P)-binding Rossmann-fold domains"/>
    <property type="match status" value="1"/>
</dbReference>
<dbReference type="Gene3D" id="3.40.50.720">
    <property type="entry name" value="NAD(P)-binding Rossmann-like Domain"/>
    <property type="match status" value="1"/>
</dbReference>
<dbReference type="InterPro" id="IPR001509">
    <property type="entry name" value="Epimerase_deHydtase"/>
</dbReference>
<organism evidence="7 8">
    <name type="scientific">Roseiconus lacunae</name>
    <dbReference type="NCBI Taxonomy" id="2605694"/>
    <lineage>
        <taxon>Bacteria</taxon>
        <taxon>Pseudomonadati</taxon>
        <taxon>Planctomycetota</taxon>
        <taxon>Planctomycetia</taxon>
        <taxon>Pirellulales</taxon>
        <taxon>Pirellulaceae</taxon>
        <taxon>Roseiconus</taxon>
    </lineage>
</organism>
<sequence length="322" mass="36015">MAPKTILVTGASGFLGSTIGRVLRPSCDRLIYLSGSNDSPADHVVDRRYHFRMPDARLGMILSKERPAWVIHCAGSASVRASIEDPKRDFHNNVTVTEALYEAVAKHSPGTHLVNLSSAAVYGQPERLPITLRTPARPVSPYGKHKRQCELITDHYAERHGIHTVNLRIFSSFGPGLRKQVLWDIFQKAKRSREVMLFGDGTETRDFIFSHDIARLIGKLINTPNDDIVRQPRYLNVASGTSVQIKTIAQLFLKQFSDRHTLRFSGEQSSGDPKHWSVDVPTEGDYVLDQMTQLEDGLAIYARWIRTITESTDADRILAAAG</sequence>
<proteinExistence type="inferred from homology"/>
<dbReference type="PANTHER" id="PTHR43725:SF53">
    <property type="entry name" value="UDP-ARABINOSE 4-EPIMERASE 1"/>
    <property type="match status" value="1"/>
</dbReference>
<protein>
    <recommendedName>
        <fullName evidence="3">UDP-glucose 4-epimerase</fullName>
    </recommendedName>
    <alternativeName>
        <fullName evidence="5">Galactowaldenase</fullName>
    </alternativeName>
    <alternativeName>
        <fullName evidence="4">UDP-galactose 4-epimerase</fullName>
    </alternativeName>
</protein>
<evidence type="ECO:0000259" key="6">
    <source>
        <dbReference type="Pfam" id="PF01370"/>
    </source>
</evidence>
<accession>A0ABT7PQN4</accession>
<dbReference type="Proteomes" id="UP001239462">
    <property type="component" value="Unassembled WGS sequence"/>
</dbReference>
<evidence type="ECO:0000256" key="2">
    <source>
        <dbReference type="ARBA" id="ARBA00007637"/>
    </source>
</evidence>
<name>A0ABT7PQN4_9BACT</name>
<evidence type="ECO:0000313" key="7">
    <source>
        <dbReference type="EMBL" id="MDM4018589.1"/>
    </source>
</evidence>
<dbReference type="InterPro" id="IPR036291">
    <property type="entry name" value="NAD(P)-bd_dom_sf"/>
</dbReference>
<comment type="pathway">
    <text evidence="1">Carbohydrate metabolism; galactose metabolism.</text>
</comment>
<comment type="similarity">
    <text evidence="2">Belongs to the NAD(P)-dependent epimerase/dehydratase family.</text>
</comment>
<comment type="caution">
    <text evidence="7">The sequence shown here is derived from an EMBL/GenBank/DDBJ whole genome shotgun (WGS) entry which is preliminary data.</text>
</comment>
<evidence type="ECO:0000256" key="5">
    <source>
        <dbReference type="ARBA" id="ARBA00033067"/>
    </source>
</evidence>
<feature type="domain" description="NAD-dependent epimerase/dehydratase" evidence="6">
    <location>
        <begin position="6"/>
        <end position="226"/>
    </location>
</feature>
<dbReference type="EMBL" id="JASZZN010000023">
    <property type="protein sequence ID" value="MDM4018589.1"/>
    <property type="molecule type" value="Genomic_DNA"/>
</dbReference>
<dbReference type="PANTHER" id="PTHR43725">
    <property type="entry name" value="UDP-GLUCOSE 4-EPIMERASE"/>
    <property type="match status" value="1"/>
</dbReference>
<evidence type="ECO:0000256" key="4">
    <source>
        <dbReference type="ARBA" id="ARBA00031367"/>
    </source>
</evidence>